<dbReference type="AlphaFoldDB" id="G5JUW4"/>
<evidence type="ECO:0000313" key="8">
    <source>
        <dbReference type="Proteomes" id="UP000003573"/>
    </source>
</evidence>
<dbReference type="STRING" id="764298.STRMA_1349"/>
<comment type="similarity">
    <text evidence="3">Belongs to the ComC family.</text>
</comment>
<dbReference type="EMBL" id="AEUW02000001">
    <property type="protein sequence ID" value="EHJ51580.1"/>
    <property type="molecule type" value="Genomic_DNA"/>
</dbReference>
<protein>
    <submittedName>
        <fullName evidence="7">COMC family protein</fullName>
    </submittedName>
</protein>
<gene>
    <name evidence="7" type="ORF">STRMA_1349</name>
</gene>
<organism evidence="7 8">
    <name type="scientific">Streptococcus macacae NCTC 11558</name>
    <dbReference type="NCBI Taxonomy" id="764298"/>
    <lineage>
        <taxon>Bacteria</taxon>
        <taxon>Bacillati</taxon>
        <taxon>Bacillota</taxon>
        <taxon>Bacilli</taxon>
        <taxon>Lactobacillales</taxon>
        <taxon>Streptococcaceae</taxon>
        <taxon>Streptococcus</taxon>
    </lineage>
</organism>
<keyword evidence="4" id="KW-0964">Secreted</keyword>
<proteinExistence type="inferred from homology"/>
<name>G5JUW4_9STRE</name>
<sequence>MNTQKFNQFETMDTETLATIEGGMTWAEIGAIVGATIGSFYIPKPVIVPFRVR</sequence>
<dbReference type="GO" id="GO:0005186">
    <property type="term" value="F:pheromone activity"/>
    <property type="evidence" value="ECO:0007669"/>
    <property type="project" value="UniProtKB-KW"/>
</dbReference>
<dbReference type="OrthoDB" id="2236905at2"/>
<evidence type="ECO:0000256" key="1">
    <source>
        <dbReference type="ARBA" id="ARBA00002667"/>
    </source>
</evidence>
<dbReference type="InterPro" id="IPR010133">
    <property type="entry name" value="Bacteriocin_signal_seq"/>
</dbReference>
<reference evidence="7 8" key="1">
    <citation type="journal article" date="2014" name="Int. J. Syst. Evol. Microbiol.">
        <title>Phylogenomics and the dynamic genome evolution of the genus Streptococcus.</title>
        <authorList>
            <consortium name="The Broad Institute Genome Sequencing Platform"/>
            <person name="Richards V.P."/>
            <person name="Palmer S.R."/>
            <person name="Pavinski Bitar P.D."/>
            <person name="Qin X."/>
            <person name="Weinstock G.M."/>
            <person name="Highlander S.K."/>
            <person name="Town C.D."/>
            <person name="Burne R.A."/>
            <person name="Stanhope M.J."/>
        </authorList>
    </citation>
    <scope>NUCLEOTIDE SEQUENCE [LARGE SCALE GENOMIC DNA]</scope>
    <source>
        <strain evidence="7 8">NCTC 11558</strain>
    </source>
</reference>
<dbReference type="InterPro" id="IPR004288">
    <property type="entry name" value="Competence_ComC"/>
</dbReference>
<accession>G5JUW4</accession>
<keyword evidence="5" id="KW-0588">Pheromone</keyword>
<dbReference type="GO" id="GO:0005576">
    <property type="term" value="C:extracellular region"/>
    <property type="evidence" value="ECO:0007669"/>
    <property type="project" value="UniProtKB-SubCell"/>
</dbReference>
<comment type="caution">
    <text evidence="7">The sequence shown here is derived from an EMBL/GenBank/DDBJ whole genome shotgun (WGS) entry which is preliminary data.</text>
</comment>
<evidence type="ECO:0000256" key="5">
    <source>
        <dbReference type="ARBA" id="ARBA00023044"/>
    </source>
</evidence>
<evidence type="ECO:0000256" key="3">
    <source>
        <dbReference type="ARBA" id="ARBA00009039"/>
    </source>
</evidence>
<evidence type="ECO:0000256" key="2">
    <source>
        <dbReference type="ARBA" id="ARBA00004613"/>
    </source>
</evidence>
<comment type="function">
    <text evidence="1">Acts as a pheromone, induces cells to develop competence for genetic transformation.</text>
</comment>
<dbReference type="Proteomes" id="UP000003573">
    <property type="component" value="Unassembled WGS sequence"/>
</dbReference>
<evidence type="ECO:0000256" key="4">
    <source>
        <dbReference type="ARBA" id="ARBA00022525"/>
    </source>
</evidence>
<dbReference type="NCBIfam" id="TIGR01847">
    <property type="entry name" value="bacteriocin_sig"/>
    <property type="match status" value="1"/>
</dbReference>
<dbReference type="GO" id="GO:0030420">
    <property type="term" value="P:establishment of competence for transformation"/>
    <property type="evidence" value="ECO:0007669"/>
    <property type="project" value="UniProtKB-KW"/>
</dbReference>
<dbReference type="Pfam" id="PF03047">
    <property type="entry name" value="ComC"/>
    <property type="match status" value="1"/>
</dbReference>
<comment type="subcellular location">
    <subcellularLocation>
        <location evidence="2">Secreted</location>
    </subcellularLocation>
</comment>
<keyword evidence="6" id="KW-0178">Competence</keyword>
<dbReference type="RefSeq" id="WP_003078564.1">
    <property type="nucleotide sequence ID" value="NZ_AEUW02000001.1"/>
</dbReference>
<evidence type="ECO:0000256" key="6">
    <source>
        <dbReference type="ARBA" id="ARBA00023287"/>
    </source>
</evidence>
<evidence type="ECO:0000313" key="7">
    <source>
        <dbReference type="EMBL" id="EHJ51580.1"/>
    </source>
</evidence>
<keyword evidence="8" id="KW-1185">Reference proteome</keyword>